<reference evidence="3 4" key="3">
    <citation type="journal article" date="2017" name="G3 (Bethesda)">
        <title>Comparative analysis highlights variable genome content of wheat rusts and divergence of the mating loci.</title>
        <authorList>
            <person name="Cuomo C.A."/>
            <person name="Bakkeren G."/>
            <person name="Khalil H.B."/>
            <person name="Panwar V."/>
            <person name="Joly D."/>
            <person name="Linning R."/>
            <person name="Sakthikumar S."/>
            <person name="Song X."/>
            <person name="Adiconis X."/>
            <person name="Fan L."/>
            <person name="Goldberg J.M."/>
            <person name="Levin J.Z."/>
            <person name="Young S."/>
            <person name="Zeng Q."/>
            <person name="Anikster Y."/>
            <person name="Bruce M."/>
            <person name="Wang M."/>
            <person name="Yin C."/>
            <person name="McCallum B."/>
            <person name="Szabo L.J."/>
            <person name="Hulbert S."/>
            <person name="Chen X."/>
            <person name="Fellers J.P."/>
        </authorList>
    </citation>
    <scope>NUCLEOTIDE SEQUENCE</scope>
    <source>
        <strain evidence="4">Isolate 1-1 / race 1 (BBBD)</strain>
        <strain evidence="3">isolate 1-1 / race 1 (BBBD)</strain>
    </source>
</reference>
<evidence type="ECO:0000313" key="4">
    <source>
        <dbReference type="Proteomes" id="UP000005240"/>
    </source>
</evidence>
<keyword evidence="4" id="KW-1185">Reference proteome</keyword>
<accession>A0A180H325</accession>
<proteinExistence type="predicted"/>
<evidence type="ECO:0000256" key="1">
    <source>
        <dbReference type="SAM" id="MobiDB-lite"/>
    </source>
</evidence>
<name>A0A180H325_PUCT1</name>
<reference evidence="3" key="4">
    <citation type="submission" date="2025-05" db="UniProtKB">
        <authorList>
            <consortium name="EnsemblFungi"/>
        </authorList>
    </citation>
    <scope>IDENTIFICATION</scope>
    <source>
        <strain evidence="3">isolate 1-1 / race 1 (BBBD)</strain>
    </source>
</reference>
<dbReference type="Proteomes" id="UP000005240">
    <property type="component" value="Unassembled WGS sequence"/>
</dbReference>
<dbReference type="EnsemblFungi" id="PTTG_25433-t43_1">
    <property type="protein sequence ID" value="PTTG_25433-t43_1-p1"/>
    <property type="gene ID" value="PTTG_25433"/>
</dbReference>
<gene>
    <name evidence="2" type="ORF">PTTG_25433</name>
</gene>
<evidence type="ECO:0008006" key="5">
    <source>
        <dbReference type="Google" id="ProtNLM"/>
    </source>
</evidence>
<feature type="region of interest" description="Disordered" evidence="1">
    <location>
        <begin position="27"/>
        <end position="59"/>
    </location>
</feature>
<dbReference type="VEuPathDB" id="FungiDB:PTTG_25433"/>
<dbReference type="AlphaFoldDB" id="A0A180H325"/>
<evidence type="ECO:0000313" key="3">
    <source>
        <dbReference type="EnsemblFungi" id="PTTG_25433-t43_1-p1"/>
    </source>
</evidence>
<sequence>MSTQRTISSDQLILITDPEEILRRARAEQRRAHQLAAVSQQALSTNNPPSANSVNGATELDPLGHRATNGIFVGSAPAALPSGLHSSHTLYPPSPAVPELPDERPSAPELTGDQKFPGGTVDEMDPPPNPHTGNPPTDAKPSETDNHTGAGPSPTPNDPPPPPAASNNLSTRDCMKMLMSSQQASISQAHADRIEYAARLSRAEESNAGRAARLEDAFATLLENLALTSQPTSRPSDRVDHRKLNTSDAPKYTGPYMEIEPFLLWINGVEIFFTAKEITKDKDKILIVGRLISETNLLSFYQSQATSLLGKSWTVAKEELFDAALPSQWLTILERQIRNLKMGESETFAQYTTRARTLQRMINFNGESLTDYKLAEGMTFGLPPELEHEVNKLDLLKQSDFKFKEFVRRTGNCYDALPKKITRPRLGAPATTSQHSPSINNVPREEYIWRIHSYLDSIGKCHHCKQYCGHAARTCPGPVYRGPVEVPPNFIVPPKPSDYVAPRAWTKAQAAGSKTGALQPGRATGRPAGVAGVAEDANTPIETPALLDEEFDFDEYHAAAISTLTDIEAYLANETVTRASTAAATVQTMGPVAEILAMERLIFENGEDLVASFPNFNRTILEGVEGEFPSDNSDTEGSENQA</sequence>
<feature type="compositionally biased region" description="Polar residues" evidence="1">
    <location>
        <begin position="38"/>
        <end position="56"/>
    </location>
</feature>
<reference evidence="2" key="2">
    <citation type="submission" date="2016-05" db="EMBL/GenBank/DDBJ databases">
        <title>Comparative analysis highlights variable genome content of wheat rusts and divergence of the mating loci.</title>
        <authorList>
            <person name="Cuomo C.A."/>
            <person name="Bakkeren G."/>
            <person name="Szabo L."/>
            <person name="Khalil H."/>
            <person name="Joly D."/>
            <person name="Goldberg J."/>
            <person name="Young S."/>
            <person name="Zeng Q."/>
            <person name="Fellers J."/>
        </authorList>
    </citation>
    <scope>NUCLEOTIDE SEQUENCE [LARGE SCALE GENOMIC DNA]</scope>
    <source>
        <strain evidence="2">1-1 BBBD Race 1</strain>
    </source>
</reference>
<organism evidence="2">
    <name type="scientific">Puccinia triticina (isolate 1-1 / race 1 (BBBD))</name>
    <name type="common">Brown leaf rust fungus</name>
    <dbReference type="NCBI Taxonomy" id="630390"/>
    <lineage>
        <taxon>Eukaryota</taxon>
        <taxon>Fungi</taxon>
        <taxon>Dikarya</taxon>
        <taxon>Basidiomycota</taxon>
        <taxon>Pucciniomycotina</taxon>
        <taxon>Pucciniomycetes</taxon>
        <taxon>Pucciniales</taxon>
        <taxon>Pucciniaceae</taxon>
        <taxon>Puccinia</taxon>
    </lineage>
</organism>
<feature type="compositionally biased region" description="Pro residues" evidence="1">
    <location>
        <begin position="153"/>
        <end position="164"/>
    </location>
</feature>
<protein>
    <recommendedName>
        <fullName evidence="5">Retrotransposon gag domain-containing protein</fullName>
    </recommendedName>
</protein>
<reference evidence="2" key="1">
    <citation type="submission" date="2009-11" db="EMBL/GenBank/DDBJ databases">
        <authorList>
            <consortium name="The Broad Institute Genome Sequencing Platform"/>
            <person name="Ward D."/>
            <person name="Feldgarden M."/>
            <person name="Earl A."/>
            <person name="Young S.K."/>
            <person name="Zeng Q."/>
            <person name="Koehrsen M."/>
            <person name="Alvarado L."/>
            <person name="Berlin A."/>
            <person name="Bochicchio J."/>
            <person name="Borenstein D."/>
            <person name="Chapman S.B."/>
            <person name="Chen Z."/>
            <person name="Engels R."/>
            <person name="Freedman E."/>
            <person name="Gellesch M."/>
            <person name="Goldberg J."/>
            <person name="Griggs A."/>
            <person name="Gujja S."/>
            <person name="Heilman E."/>
            <person name="Heiman D."/>
            <person name="Hepburn T."/>
            <person name="Howarth C."/>
            <person name="Jen D."/>
            <person name="Larson L."/>
            <person name="Lewis B."/>
            <person name="Mehta T."/>
            <person name="Park D."/>
            <person name="Pearson M."/>
            <person name="Roberts A."/>
            <person name="Saif S."/>
            <person name="Shea T."/>
            <person name="Shenoy N."/>
            <person name="Sisk P."/>
            <person name="Stolte C."/>
            <person name="Sykes S."/>
            <person name="Thomson T."/>
            <person name="Walk T."/>
            <person name="White J."/>
            <person name="Yandava C."/>
            <person name="Izard J."/>
            <person name="Baranova O.V."/>
            <person name="Blanton J.M."/>
            <person name="Tanner A.C."/>
            <person name="Dewhirst F.E."/>
            <person name="Haas B."/>
            <person name="Nusbaum C."/>
            <person name="Birren B."/>
        </authorList>
    </citation>
    <scope>NUCLEOTIDE SEQUENCE [LARGE SCALE GENOMIC DNA]</scope>
    <source>
        <strain evidence="2">1-1 BBBD Race 1</strain>
    </source>
</reference>
<dbReference type="OrthoDB" id="2505542at2759"/>
<evidence type="ECO:0000313" key="2">
    <source>
        <dbReference type="EMBL" id="OAV99028.1"/>
    </source>
</evidence>
<feature type="region of interest" description="Disordered" evidence="1">
    <location>
        <begin position="84"/>
        <end position="169"/>
    </location>
</feature>
<dbReference type="EMBL" id="ADAS02000004">
    <property type="protein sequence ID" value="OAV99028.1"/>
    <property type="molecule type" value="Genomic_DNA"/>
</dbReference>